<dbReference type="SUPFAM" id="SSF109604">
    <property type="entry name" value="HD-domain/PDEase-like"/>
    <property type="match status" value="1"/>
</dbReference>
<dbReference type="CDD" id="cd00077">
    <property type="entry name" value="HDc"/>
    <property type="match status" value="1"/>
</dbReference>
<dbReference type="AlphaFoldDB" id="A0A669PHD8"/>
<dbReference type="InterPro" id="IPR043127">
    <property type="entry name" value="Sec-1-like_dom3a"/>
</dbReference>
<dbReference type="Pfam" id="PF00995">
    <property type="entry name" value="Sec1"/>
    <property type="match status" value="1"/>
</dbReference>
<feature type="region of interest" description="Disordered" evidence="6">
    <location>
        <begin position="210"/>
        <end position="241"/>
    </location>
</feature>
<evidence type="ECO:0000313" key="8">
    <source>
        <dbReference type="Proteomes" id="UP000472261"/>
    </source>
</evidence>
<proteinExistence type="inferred from homology"/>
<dbReference type="Gene3D" id="1.10.3210.10">
    <property type="entry name" value="Hypothetical protein af1432"/>
    <property type="match status" value="1"/>
</dbReference>
<evidence type="ECO:0000256" key="1">
    <source>
        <dbReference type="ARBA" id="ARBA00004492"/>
    </source>
</evidence>
<dbReference type="InterPro" id="IPR043155">
    <property type="entry name" value="VPS33_dom3b"/>
</dbReference>
<dbReference type="Ensembl" id="ENSPCLT00000009324.1">
    <property type="protein sequence ID" value="ENSPCLP00000006795.1"/>
    <property type="gene ID" value="ENSPCLG00000005673.1"/>
</dbReference>
<accession>A0A669PHD8</accession>
<dbReference type="InterPro" id="IPR001619">
    <property type="entry name" value="Sec1-like"/>
</dbReference>
<dbReference type="Gene3D" id="1.25.40.850">
    <property type="match status" value="1"/>
</dbReference>
<dbReference type="Gene3D" id="3.40.50.2060">
    <property type="match status" value="1"/>
</dbReference>
<dbReference type="Gene3D" id="3.90.830.10">
    <property type="entry name" value="Syntaxin Binding Protein 1, Chain A, domain 2"/>
    <property type="match status" value="1"/>
</dbReference>
<dbReference type="Proteomes" id="UP000472261">
    <property type="component" value="Unplaced"/>
</dbReference>
<dbReference type="InterPro" id="IPR003607">
    <property type="entry name" value="HD/PDEase_dom"/>
</dbReference>
<dbReference type="GO" id="GO:0015031">
    <property type="term" value="P:protein transport"/>
    <property type="evidence" value="ECO:0007669"/>
    <property type="project" value="UniProtKB-KW"/>
</dbReference>
<keyword evidence="8" id="KW-1185">Reference proteome</keyword>
<dbReference type="Gene3D" id="3.40.50.1910">
    <property type="match status" value="2"/>
</dbReference>
<reference evidence="7" key="1">
    <citation type="submission" date="2025-08" db="UniProtKB">
        <authorList>
            <consortium name="Ensembl"/>
        </authorList>
    </citation>
    <scope>IDENTIFICATION</scope>
</reference>
<comment type="similarity">
    <text evidence="3">Belongs to the STXBP/unc-18/SEC1 family.</text>
</comment>
<keyword evidence="5" id="KW-0653">Protein transport</keyword>
<sequence>MGSDAARLLEAADFAAWKHREQRRKDPEGTPYINHPIGVARILSHEAGVTDVVVLQAALLHDTVEDTDTTLPEIEERFGPEVRRVVEELTDDKALPKAERKRLQGGRRSACRSTSGGRRKWWPACAGRARRWRRRCGGCWRSAAWRWGRERGNKCGGCWRSAAWRWGRERGNKCGGCRLTSPSWLLRALPARGHVTVGASGAPIPVVPVGSGGTAASRRRSGPHDGSAMASTARRDAPEPPDFGILKRLARDQLIYLLEQLPGRKDLFIEPDLMSPLDRIANVSVLKQHEVDKLYRVENRPAPSTSDQLCFLVRPRVRTMRYIAGTLGRSGCGVWVVSCCTDCNFALPVPSNPCRPLFLGWKMSLFPDIVNADKMSGRSRKYKIIFSPQKFYACEMVLEEEGVFGDVTCDEWSFYLLPLDEDIISMELPEFFRDYFLEGDHRWINSVARALQLLNSLYGPFSRAYGIGRCAKMSYELWRDLEEESESDGQGRKPEIGNIFLMDRDTDYVTALCSQVVYEGLVDDTFRIKCGSVDFGPEVTSSDKSIKVLLNAQDKIFSQIRNEHFSSVFGFLSQKSRNLQAQYDRRQGMDIKQMKNFVSQELKGLKQEHRLLSLHIGACESIMKKKTKQDFQEMIKVEHALLEGFDIRESTSFIEEHIDRQVSPIESLRLMCLLSITENGLIPKDYRSLKTQYLQSYGPEHLLTFHNLKHIGLLTEQAAGETLTAMESRVSRLVTDRAAGKITDAFNSLAKKSNFRAISKKLSLIPRVDGEYNLKMPRDMAYVFSGAYTPLSCKIIEQVLERRGWQGLEEAVRLLNGNEFAMADGAPEEGAGGDAQRVVLALFLGGCTFSEIAALRFLGKERGCRFIFLTTAITSSARMMEAMAEAKA</sequence>
<evidence type="ECO:0000256" key="3">
    <source>
        <dbReference type="ARBA" id="ARBA00009884"/>
    </source>
</evidence>
<protein>
    <recommendedName>
        <fullName evidence="9">VPS33B late endosome and lysosome associated</fullName>
    </recommendedName>
</protein>
<dbReference type="InterPro" id="IPR036045">
    <property type="entry name" value="Sec1-like_sf"/>
</dbReference>
<comment type="subcellular location">
    <subcellularLocation>
        <location evidence="1">Late endosome membrane</location>
        <topology evidence="1">Peripheral membrane protein</topology>
        <orientation evidence="1">Cytoplasmic side</orientation>
    </subcellularLocation>
    <subcellularLocation>
        <location evidence="2">Lysosome membrane</location>
        <topology evidence="2">Peripheral membrane protein</topology>
        <orientation evidence="2">Cytoplasmic side</orientation>
    </subcellularLocation>
</comment>
<dbReference type="SUPFAM" id="SSF56815">
    <property type="entry name" value="Sec1/munc18-like (SM) proteins"/>
    <property type="match status" value="1"/>
</dbReference>
<dbReference type="FunFam" id="3.90.830.10:FF:000004">
    <property type="entry name" value="vacuolar protein sorting-associated protein 33B isoform X1"/>
    <property type="match status" value="1"/>
</dbReference>
<evidence type="ECO:0000256" key="4">
    <source>
        <dbReference type="ARBA" id="ARBA00022448"/>
    </source>
</evidence>
<reference evidence="7" key="2">
    <citation type="submission" date="2025-09" db="UniProtKB">
        <authorList>
            <consortium name="Ensembl"/>
        </authorList>
    </citation>
    <scope>IDENTIFICATION</scope>
</reference>
<evidence type="ECO:0000256" key="2">
    <source>
        <dbReference type="ARBA" id="ARBA00004630"/>
    </source>
</evidence>
<evidence type="ECO:0000256" key="5">
    <source>
        <dbReference type="ARBA" id="ARBA00022927"/>
    </source>
</evidence>
<organism evidence="7 8">
    <name type="scientific">Phasianus colchicus</name>
    <name type="common">Common pheasant</name>
    <dbReference type="NCBI Taxonomy" id="9054"/>
    <lineage>
        <taxon>Eukaryota</taxon>
        <taxon>Metazoa</taxon>
        <taxon>Chordata</taxon>
        <taxon>Craniata</taxon>
        <taxon>Vertebrata</taxon>
        <taxon>Euteleostomi</taxon>
        <taxon>Archelosauria</taxon>
        <taxon>Archosauria</taxon>
        <taxon>Dinosauria</taxon>
        <taxon>Saurischia</taxon>
        <taxon>Theropoda</taxon>
        <taxon>Coelurosauria</taxon>
        <taxon>Aves</taxon>
        <taxon>Neognathae</taxon>
        <taxon>Galloanserae</taxon>
        <taxon>Galliformes</taxon>
        <taxon>Phasianidae</taxon>
        <taxon>Phasianinae</taxon>
        <taxon>Phasianus</taxon>
    </lineage>
</organism>
<dbReference type="GO" id="GO:0031902">
    <property type="term" value="C:late endosome membrane"/>
    <property type="evidence" value="ECO:0007669"/>
    <property type="project" value="UniProtKB-SubCell"/>
</dbReference>
<name>A0A669PHD8_PHACC</name>
<dbReference type="InterPro" id="IPR043154">
    <property type="entry name" value="Sec-1-like_dom1"/>
</dbReference>
<dbReference type="InterPro" id="IPR027482">
    <property type="entry name" value="Sec1-like_dom2"/>
</dbReference>
<dbReference type="FunFam" id="1.25.40.850:FF:000001">
    <property type="entry name" value="vacuolar protein sorting-associated protein 33B isoform X1"/>
    <property type="match status" value="1"/>
</dbReference>
<keyword evidence="4" id="KW-0813">Transport</keyword>
<dbReference type="GO" id="GO:0016192">
    <property type="term" value="P:vesicle-mediated transport"/>
    <property type="evidence" value="ECO:0007669"/>
    <property type="project" value="InterPro"/>
</dbReference>
<evidence type="ECO:0000313" key="7">
    <source>
        <dbReference type="Ensembl" id="ENSPCLP00000006795.1"/>
    </source>
</evidence>
<dbReference type="Pfam" id="PF13328">
    <property type="entry name" value="HD_4"/>
    <property type="match status" value="1"/>
</dbReference>
<evidence type="ECO:0008006" key="9">
    <source>
        <dbReference type="Google" id="ProtNLM"/>
    </source>
</evidence>
<evidence type="ECO:0000256" key="6">
    <source>
        <dbReference type="SAM" id="MobiDB-lite"/>
    </source>
</evidence>
<dbReference type="GO" id="GO:0005765">
    <property type="term" value="C:lysosomal membrane"/>
    <property type="evidence" value="ECO:0007669"/>
    <property type="project" value="UniProtKB-SubCell"/>
</dbReference>
<dbReference type="PANTHER" id="PTHR11679">
    <property type="entry name" value="VESICLE PROTEIN SORTING-ASSOCIATED"/>
    <property type="match status" value="1"/>
</dbReference>